<feature type="compositionally biased region" description="Polar residues" evidence="5">
    <location>
        <begin position="467"/>
        <end position="481"/>
    </location>
</feature>
<reference evidence="8" key="1">
    <citation type="submission" date="2020-10" db="EMBL/GenBank/DDBJ databases">
        <title>Unveiling of a novel bifunctional photoreceptor, Dualchrome1, isolated from a cosmopolitan green alga.</title>
        <authorList>
            <person name="Suzuki S."/>
            <person name="Kawachi M."/>
        </authorList>
    </citation>
    <scope>NUCLEOTIDE SEQUENCE</scope>
    <source>
        <strain evidence="8">NIES 2893</strain>
    </source>
</reference>
<evidence type="ECO:0000259" key="7">
    <source>
        <dbReference type="PROSITE" id="PS51745"/>
    </source>
</evidence>
<proteinExistence type="predicted"/>
<dbReference type="InterPro" id="IPR000270">
    <property type="entry name" value="PB1_dom"/>
</dbReference>
<keyword evidence="4" id="KW-0539">Nucleus</keyword>
<feature type="compositionally biased region" description="Pro residues" evidence="5">
    <location>
        <begin position="110"/>
        <end position="121"/>
    </location>
</feature>
<dbReference type="PANTHER" id="PTHR32002">
    <property type="entry name" value="PROTEIN NLP8"/>
    <property type="match status" value="1"/>
</dbReference>
<dbReference type="InterPro" id="IPR053793">
    <property type="entry name" value="PB1-like"/>
</dbReference>
<dbReference type="InterPro" id="IPR045012">
    <property type="entry name" value="NLP"/>
</dbReference>
<dbReference type="InterPro" id="IPR003035">
    <property type="entry name" value="RWP-RK_dom"/>
</dbReference>
<dbReference type="EMBL" id="BNJQ01000011">
    <property type="protein sequence ID" value="GHP05696.1"/>
    <property type="molecule type" value="Genomic_DNA"/>
</dbReference>
<organism evidence="8 9">
    <name type="scientific">Pycnococcus provasolii</name>
    <dbReference type="NCBI Taxonomy" id="41880"/>
    <lineage>
        <taxon>Eukaryota</taxon>
        <taxon>Viridiplantae</taxon>
        <taxon>Chlorophyta</taxon>
        <taxon>Pseudoscourfieldiophyceae</taxon>
        <taxon>Pseudoscourfieldiales</taxon>
        <taxon>Pycnococcaceae</taxon>
        <taxon>Pycnococcus</taxon>
    </lineage>
</organism>
<dbReference type="Pfam" id="PF00564">
    <property type="entry name" value="PB1"/>
    <property type="match status" value="1"/>
</dbReference>
<feature type="region of interest" description="Disordered" evidence="5">
    <location>
        <begin position="249"/>
        <end position="285"/>
    </location>
</feature>
<dbReference type="SMART" id="SM00666">
    <property type="entry name" value="PB1"/>
    <property type="match status" value="1"/>
</dbReference>
<protein>
    <recommendedName>
        <fullName evidence="10">RWP-RK domain-containing protein</fullName>
    </recommendedName>
</protein>
<dbReference type="GO" id="GO:0003677">
    <property type="term" value="F:DNA binding"/>
    <property type="evidence" value="ECO:0007669"/>
    <property type="project" value="UniProtKB-KW"/>
</dbReference>
<evidence type="ECO:0000313" key="9">
    <source>
        <dbReference type="Proteomes" id="UP000660262"/>
    </source>
</evidence>
<keyword evidence="2" id="KW-0238">DNA-binding</keyword>
<evidence type="ECO:0000313" key="8">
    <source>
        <dbReference type="EMBL" id="GHP05696.1"/>
    </source>
</evidence>
<comment type="caution">
    <text evidence="8">The sequence shown here is derived from an EMBL/GenBank/DDBJ whole genome shotgun (WGS) entry which is preliminary data.</text>
</comment>
<keyword evidence="3" id="KW-0804">Transcription</keyword>
<sequence>MDNNDAYVDFHKFDALLLPDDAAADADAAAGVPPSSAAALPDSDGHLGAYQAAAQPRQVTYAPKAEYLQASTHAAAAAAAQMQQQLYQQQPEQYRAAAAAVAAAGGGGQQPPPPPPPPPHPSTSQDMNGMVYGHHHHQHQQPTNTLQGFNFAAHTLGLCVDSQAAAAHQHHQQHQLQLQLHQQQQQLAAANVQHQVNLEGSAHGAYQYVTAALQNSRQVHGVPSMEGTVHGGGGLSAHHQQGVVKFAAGDSTRGGSHFTNGTITSNRSGETLTTRGGDSEMSPDATEMARVPVDKEERAKQLQALQSLFAYRLKEAAARLGVGTTSLKRMCRAHGIKRWPHRKVFSVARCVEQLRNATGCTTGENAAALTMAAVSRGASASALMDSSLVRQASSKGDPNVVGMSMRGENHFQALVSEAHAAADGPANSDLPRASSKVHAKVNMNNRDDDKSPTENGIMSSARRPGTDSPQAVTRLNTPSSDSADDTTRVMDGNGNKTTKEEFANPIFDSRGAIRNGKAVMVAAAGVHDDKISMVKVEYGDDVVKLRMQQDDALSYRALLASAKQRFRMSYDCRMRLKYQDADGEWVLLSDDTDLIEAWAGRDKGIRSGHLRLRMSQQVRIGD</sequence>
<accession>A0A830HE73</accession>
<dbReference type="Pfam" id="PF02042">
    <property type="entry name" value="RWP-RK"/>
    <property type="match status" value="1"/>
</dbReference>
<evidence type="ECO:0000259" key="6">
    <source>
        <dbReference type="PROSITE" id="PS51519"/>
    </source>
</evidence>
<evidence type="ECO:0000256" key="1">
    <source>
        <dbReference type="ARBA" id="ARBA00023015"/>
    </source>
</evidence>
<dbReference type="PROSITE" id="PS51745">
    <property type="entry name" value="PB1"/>
    <property type="match status" value="1"/>
</dbReference>
<dbReference type="AlphaFoldDB" id="A0A830HE73"/>
<keyword evidence="1" id="KW-0805">Transcription regulation</keyword>
<dbReference type="GO" id="GO:0003700">
    <property type="term" value="F:DNA-binding transcription factor activity"/>
    <property type="evidence" value="ECO:0007669"/>
    <property type="project" value="InterPro"/>
</dbReference>
<evidence type="ECO:0000256" key="4">
    <source>
        <dbReference type="ARBA" id="ARBA00023242"/>
    </source>
</evidence>
<evidence type="ECO:0000256" key="2">
    <source>
        <dbReference type="ARBA" id="ARBA00023125"/>
    </source>
</evidence>
<dbReference type="OrthoDB" id="6270329at2759"/>
<feature type="domain" description="RWP-RK" evidence="6">
    <location>
        <begin position="283"/>
        <end position="367"/>
    </location>
</feature>
<dbReference type="SUPFAM" id="SSF54277">
    <property type="entry name" value="CAD &amp; PB1 domains"/>
    <property type="match status" value="1"/>
</dbReference>
<evidence type="ECO:0000256" key="3">
    <source>
        <dbReference type="ARBA" id="ARBA00023163"/>
    </source>
</evidence>
<dbReference type="Proteomes" id="UP000660262">
    <property type="component" value="Unassembled WGS sequence"/>
</dbReference>
<gene>
    <name evidence="8" type="ORF">PPROV_000444600</name>
</gene>
<keyword evidence="9" id="KW-1185">Reference proteome</keyword>
<evidence type="ECO:0000256" key="5">
    <source>
        <dbReference type="SAM" id="MobiDB-lite"/>
    </source>
</evidence>
<evidence type="ECO:0008006" key="10">
    <source>
        <dbReference type="Google" id="ProtNLM"/>
    </source>
</evidence>
<feature type="region of interest" description="Disordered" evidence="5">
    <location>
        <begin position="422"/>
        <end position="500"/>
    </location>
</feature>
<feature type="compositionally biased region" description="Polar residues" evidence="5">
    <location>
        <begin position="253"/>
        <end position="276"/>
    </location>
</feature>
<dbReference type="Gene3D" id="3.10.20.90">
    <property type="entry name" value="Phosphatidylinositol 3-kinase Catalytic Subunit, Chain A, domain 1"/>
    <property type="match status" value="1"/>
</dbReference>
<name>A0A830HE73_9CHLO</name>
<feature type="region of interest" description="Disordered" evidence="5">
    <location>
        <begin position="98"/>
        <end position="143"/>
    </location>
</feature>
<feature type="domain" description="PB1" evidence="7">
    <location>
        <begin position="531"/>
        <end position="615"/>
    </location>
</feature>
<dbReference type="PANTHER" id="PTHR32002:SF41">
    <property type="entry name" value="PROTEIN NLP8"/>
    <property type="match status" value="1"/>
</dbReference>
<dbReference type="PROSITE" id="PS51519">
    <property type="entry name" value="RWP_RK"/>
    <property type="match status" value="1"/>
</dbReference>